<keyword evidence="2" id="KW-1185">Reference proteome</keyword>
<accession>A0A8E6B1U4</accession>
<dbReference type="InterPro" id="IPR016024">
    <property type="entry name" value="ARM-type_fold"/>
</dbReference>
<evidence type="ECO:0008006" key="3">
    <source>
        <dbReference type="Google" id="ProtNLM"/>
    </source>
</evidence>
<name>A0A8E6B1U4_9BACT</name>
<proteinExistence type="predicted"/>
<dbReference type="SUPFAM" id="SSF48371">
    <property type="entry name" value="ARM repeat"/>
    <property type="match status" value="1"/>
</dbReference>
<dbReference type="Proteomes" id="UP000676194">
    <property type="component" value="Chromosome"/>
</dbReference>
<dbReference type="Gene3D" id="1.25.10.10">
    <property type="entry name" value="Leucine-rich Repeat Variant"/>
    <property type="match status" value="1"/>
</dbReference>
<gene>
    <name evidence="1" type="ORF">KIH39_16810</name>
</gene>
<evidence type="ECO:0000313" key="2">
    <source>
        <dbReference type="Proteomes" id="UP000676194"/>
    </source>
</evidence>
<dbReference type="InterPro" id="IPR011989">
    <property type="entry name" value="ARM-like"/>
</dbReference>
<dbReference type="RefSeq" id="WP_213494381.1">
    <property type="nucleotide sequence ID" value="NZ_CP074694.1"/>
</dbReference>
<protein>
    <recommendedName>
        <fullName evidence="3">HEAT repeat domain-containing protein</fullName>
    </recommendedName>
</protein>
<dbReference type="AlphaFoldDB" id="A0A8E6B1U4"/>
<dbReference type="EMBL" id="CP074694">
    <property type="protein sequence ID" value="QVL30510.1"/>
    <property type="molecule type" value="Genomic_DNA"/>
</dbReference>
<evidence type="ECO:0000313" key="1">
    <source>
        <dbReference type="EMBL" id="QVL30510.1"/>
    </source>
</evidence>
<organism evidence="1 2">
    <name type="scientific">Telmatocola sphagniphila</name>
    <dbReference type="NCBI Taxonomy" id="1123043"/>
    <lineage>
        <taxon>Bacteria</taxon>
        <taxon>Pseudomonadati</taxon>
        <taxon>Planctomycetota</taxon>
        <taxon>Planctomycetia</taxon>
        <taxon>Gemmatales</taxon>
        <taxon>Gemmataceae</taxon>
    </lineage>
</organism>
<sequence length="319" mass="36385">MKLLSKRVLFVGFSGILLAAGLALWKYDALKLEYDWYRLQSVSEIDPKLAINFASRGQVGLDRILNSLKSQESSKRQAAGRILKAVLPVWGEQPEMADQLISCISEIHSVCPEESQKIIQDLLPELLRTKYVVALDPWKKGDAVLRKEVVSAVRHKVPEHPELVLLRLKDSEKEVRQMALLLVGPGSETGRDCLDTESLIPFLHDKDPEISAICESCLKTRGLDEEMIRLARRISHPDPRERLDLLLDLRRDRELDVRWLERLSRDSNAAVRLGTVRVAAERNVSEFAERLQQMRKTDPDGTVRQMAGYYEQFLSVSQH</sequence>
<reference evidence="1" key="1">
    <citation type="submission" date="2021-05" db="EMBL/GenBank/DDBJ databases">
        <title>Complete genome sequence of the cellulolytic planctomycete Telmatocola sphagniphila SP2T and characterization of the first cellulase from planctomycetes.</title>
        <authorList>
            <person name="Rakitin A.L."/>
            <person name="Beletsky A.V."/>
            <person name="Naumoff D.G."/>
            <person name="Kulichevskaya I.S."/>
            <person name="Mardanov A.V."/>
            <person name="Ravin N.V."/>
            <person name="Dedysh S.N."/>
        </authorList>
    </citation>
    <scope>NUCLEOTIDE SEQUENCE</scope>
    <source>
        <strain evidence="1">SP2T</strain>
    </source>
</reference>
<dbReference type="KEGG" id="tsph:KIH39_16810"/>